<protein>
    <submittedName>
        <fullName evidence="1">DUF4258 domain-containing protein</fullName>
    </submittedName>
</protein>
<dbReference type="KEGG" id="ckh:LVJ77_06350"/>
<dbReference type="Pfam" id="PF14076">
    <property type="entry name" value="DUF4258"/>
    <property type="match status" value="1"/>
</dbReference>
<gene>
    <name evidence="1" type="ORF">LVJ77_06350</name>
</gene>
<evidence type="ECO:0000313" key="2">
    <source>
        <dbReference type="Proteomes" id="UP000831534"/>
    </source>
</evidence>
<organism evidence="1 2">
    <name type="scientific">Conchiformibius kuhniae</name>
    <dbReference type="NCBI Taxonomy" id="211502"/>
    <lineage>
        <taxon>Bacteria</taxon>
        <taxon>Pseudomonadati</taxon>
        <taxon>Pseudomonadota</taxon>
        <taxon>Betaproteobacteria</taxon>
        <taxon>Neisseriales</taxon>
        <taxon>Neisseriaceae</taxon>
        <taxon>Conchiformibius</taxon>
    </lineage>
</organism>
<reference evidence="1" key="1">
    <citation type="journal article" date="2022" name="Res Sq">
        <title>Evolution of multicellular longitudinally dividing oral cavity symbionts (Neisseriaceae).</title>
        <authorList>
            <person name="Nyongesa S."/>
            <person name="Weber P."/>
            <person name="Bernet E."/>
            <person name="Pullido F."/>
            <person name="Nieckarz M."/>
            <person name="Delaby M."/>
            <person name="Nieves C."/>
            <person name="Viehboeck T."/>
            <person name="Krause N."/>
            <person name="Rivera-Millot A."/>
            <person name="Nakamura A."/>
            <person name="Vischer N."/>
            <person name="VanNieuwenhze M."/>
            <person name="Brun Y."/>
            <person name="Cava F."/>
            <person name="Bulgheresi S."/>
            <person name="Veyrier F."/>
        </authorList>
    </citation>
    <scope>NUCLEOTIDE SEQUENCE</scope>
    <source>
        <strain evidence="1">17694</strain>
    </source>
</reference>
<proteinExistence type="predicted"/>
<evidence type="ECO:0000313" key="1">
    <source>
        <dbReference type="EMBL" id="UOP04096.1"/>
    </source>
</evidence>
<reference evidence="1" key="2">
    <citation type="submission" date="2024-09" db="EMBL/GenBank/DDBJ databases">
        <authorList>
            <person name="Veyrier F.J."/>
        </authorList>
    </citation>
    <scope>NUCLEOTIDE SEQUENCE</scope>
    <source>
        <strain evidence="1">17694</strain>
    </source>
</reference>
<dbReference type="AlphaFoldDB" id="A0A8T9MUB8"/>
<dbReference type="Proteomes" id="UP000831534">
    <property type="component" value="Chromosome"/>
</dbReference>
<sequence length="107" mass="12657">MQTLSFHANQRMNQRGITQRQIEMVLKYGDVRHDYYFLNKRMLNRIIDDCHKALAKTAAHAEIHVLQQDLKILKQILDKGGLVVVECENTIITCYQYDSHKTRKNFH</sequence>
<dbReference type="EMBL" id="CP091521">
    <property type="protein sequence ID" value="UOP04096.1"/>
    <property type="molecule type" value="Genomic_DNA"/>
</dbReference>
<name>A0A8T9MUB8_9NEIS</name>
<dbReference type="RefSeq" id="WP_084165920.1">
    <property type="nucleotide sequence ID" value="NZ_CP091521.1"/>
</dbReference>
<dbReference type="InterPro" id="IPR025354">
    <property type="entry name" value="DUF4258"/>
</dbReference>
<keyword evidence="2" id="KW-1185">Reference proteome</keyword>
<accession>A0A8T9MUB8</accession>